<dbReference type="Pfam" id="PF02525">
    <property type="entry name" value="Flavodoxin_2"/>
    <property type="match status" value="1"/>
</dbReference>
<gene>
    <name evidence="3" type="ORF">CWC46_20225</name>
    <name evidence="4" type="ORF">Ser39006_020220</name>
</gene>
<dbReference type="PANTHER" id="PTHR47307">
    <property type="entry name" value="GLUTATHIONE-REGULATED POTASSIUM-EFFLUX SYSTEM ANCILLARY PROTEIN KEFG"/>
    <property type="match status" value="1"/>
</dbReference>
<feature type="domain" description="Flavodoxin-like fold" evidence="2">
    <location>
        <begin position="1"/>
        <end position="157"/>
    </location>
</feature>
<dbReference type="AlphaFoldDB" id="A0A2I5TBH3"/>
<reference evidence="4" key="2">
    <citation type="submission" date="2013-09" db="EMBL/GenBank/DDBJ databases">
        <authorList>
            <person name="Wang G."/>
            <person name="Yang Y."/>
            <person name="Su Y."/>
        </authorList>
    </citation>
    <scope>NUCLEOTIDE SEQUENCE</scope>
    <source>
        <strain evidence="4">ATCC 39006</strain>
    </source>
</reference>
<keyword evidence="1" id="KW-0560">Oxidoreductase</keyword>
<dbReference type="Gene3D" id="3.40.50.360">
    <property type="match status" value="1"/>
</dbReference>
<dbReference type="KEGG" id="sera:Ser39006_020220"/>
<evidence type="ECO:0000259" key="2">
    <source>
        <dbReference type="Pfam" id="PF02525"/>
    </source>
</evidence>
<proteinExistence type="predicted"/>
<dbReference type="RefSeq" id="WP_021014731.1">
    <property type="nucleotide sequence ID" value="NZ_CP025084.1"/>
</dbReference>
<sequence length="182" mass="20186">MKTLVIVSHPYPEQSIATKALQQIAEKTVDATVRNLEALYGSDINGFDVAAEQKAAEAADRIVFLFPVHWFNLTPMLKAYLNRVWTYGWAFGPNGIALKDKEMQIVVTAGANEFTYSEEGIIRSTMAEVLSPMKASALYIGMKYNQPLAFYEAMGATGETISFLQKTFAERLDMSLGSVIQE</sequence>
<evidence type="ECO:0000313" key="6">
    <source>
        <dbReference type="Proteomes" id="UP000233778"/>
    </source>
</evidence>
<dbReference type="EMBL" id="CP025085">
    <property type="protein sequence ID" value="AUH01920.1"/>
    <property type="molecule type" value="Genomic_DNA"/>
</dbReference>
<evidence type="ECO:0000313" key="5">
    <source>
        <dbReference type="Proteomes" id="UP000017700"/>
    </source>
</evidence>
<dbReference type="KEGG" id="serq:CWC46_20225"/>
<dbReference type="PANTHER" id="PTHR47307:SF1">
    <property type="entry name" value="GLUTATHIONE-REGULATED POTASSIUM-EFFLUX SYSTEM ANCILLARY PROTEIN KEFG"/>
    <property type="match status" value="1"/>
</dbReference>
<organism evidence="4 5">
    <name type="scientific">Serratia sp. (strain ATCC 39006)</name>
    <name type="common">Prodigiosinella confusarubida</name>
    <dbReference type="NCBI Taxonomy" id="104623"/>
    <lineage>
        <taxon>Bacteria</taxon>
        <taxon>Pseudomonadati</taxon>
        <taxon>Pseudomonadota</taxon>
        <taxon>Gammaproteobacteria</taxon>
        <taxon>Enterobacterales</taxon>
        <taxon>Pectobacteriaceae</taxon>
        <taxon>Prodigiosinella</taxon>
    </lineage>
</organism>
<protein>
    <submittedName>
        <fullName evidence="4">Flavodoxin family protein</fullName>
    </submittedName>
</protein>
<dbReference type="Proteomes" id="UP000017700">
    <property type="component" value="Chromosome"/>
</dbReference>
<evidence type="ECO:0000256" key="1">
    <source>
        <dbReference type="ARBA" id="ARBA00023002"/>
    </source>
</evidence>
<dbReference type="STRING" id="104623.Ser39006_01461"/>
<evidence type="ECO:0000313" key="4">
    <source>
        <dbReference type="EMBL" id="AUH06242.1"/>
    </source>
</evidence>
<dbReference type="GO" id="GO:0009055">
    <property type="term" value="F:electron transfer activity"/>
    <property type="evidence" value="ECO:0007669"/>
    <property type="project" value="TreeGrafter"/>
</dbReference>
<dbReference type="EMBL" id="CP025084">
    <property type="protein sequence ID" value="AUH06242.1"/>
    <property type="molecule type" value="Genomic_DNA"/>
</dbReference>
<dbReference type="OrthoDB" id="9798454at2"/>
<keyword evidence="5" id="KW-1185">Reference proteome</keyword>
<evidence type="ECO:0000313" key="3">
    <source>
        <dbReference type="EMBL" id="AUH01920.1"/>
    </source>
</evidence>
<name>A0A2I5TBH3_SERS3</name>
<accession>A0A2I5TBH3</accession>
<reference evidence="3 6" key="3">
    <citation type="submission" date="2017-11" db="EMBL/GenBank/DDBJ databases">
        <title>Complete genome sequence of Serratia sp. ATCC 39006 LacA.</title>
        <authorList>
            <person name="Hampton H.G."/>
            <person name="Jackson S.A."/>
            <person name="Jauregui R."/>
            <person name="Poulter G.T.M."/>
            <person name="Salmond G.P.C."/>
            <person name="Fineran P.C."/>
        </authorList>
    </citation>
    <scope>NUCLEOTIDE SEQUENCE [LARGE SCALE GENOMIC DNA]</scope>
    <source>
        <strain evidence="3 6">ATCC 39006</strain>
    </source>
</reference>
<dbReference type="GO" id="GO:0003955">
    <property type="term" value="F:NAD(P)H dehydrogenase (quinone) activity"/>
    <property type="evidence" value="ECO:0007669"/>
    <property type="project" value="TreeGrafter"/>
</dbReference>
<dbReference type="InterPro" id="IPR003680">
    <property type="entry name" value="Flavodoxin_fold"/>
</dbReference>
<dbReference type="InterPro" id="IPR029039">
    <property type="entry name" value="Flavoprotein-like_sf"/>
</dbReference>
<dbReference type="SUPFAM" id="SSF52218">
    <property type="entry name" value="Flavoproteins"/>
    <property type="match status" value="1"/>
</dbReference>
<dbReference type="InterPro" id="IPR046980">
    <property type="entry name" value="KefG/KefF"/>
</dbReference>
<dbReference type="Proteomes" id="UP000233778">
    <property type="component" value="Chromosome"/>
</dbReference>
<dbReference type="GO" id="GO:0010181">
    <property type="term" value="F:FMN binding"/>
    <property type="evidence" value="ECO:0007669"/>
    <property type="project" value="TreeGrafter"/>
</dbReference>
<reference evidence="4 5" key="1">
    <citation type="journal article" date="2013" name="Genome Announc.">
        <title>Draft genome sequence of Serratia sp. strain ATCC 39006, a model bacterium for analysis of the biosynthesis and regulation of prodigiosin, a carbapenem, and gas vesicles.</title>
        <authorList>
            <person name="Fineran P.C."/>
            <person name="Iglesias Cans M.C."/>
            <person name="Ramsay J.P."/>
            <person name="Wilf N.M."/>
            <person name="Cossyleon D."/>
            <person name="McNeil M.B."/>
            <person name="Williamson N.R."/>
            <person name="Monson R.E."/>
            <person name="Becher S.A."/>
            <person name="Stanton J.A."/>
            <person name="Brugger K."/>
            <person name="Brown S.D."/>
            <person name="Salmond G.P."/>
        </authorList>
    </citation>
    <scope>NUCLEOTIDE SEQUENCE [LARGE SCALE GENOMIC DNA]</scope>
    <source>
        <strain evidence="4">ATCC 39006</strain>
        <strain evidence="5">ATCC 39006 / SC 11482</strain>
    </source>
</reference>
<reference evidence="4" key="4">
    <citation type="submission" date="2017-11" db="EMBL/GenBank/DDBJ databases">
        <title>Complete genome sequence of Serratia sp. ATCC 39006.</title>
        <authorList>
            <person name="Hampton H.G."/>
            <person name="Jackson S.A."/>
            <person name="Jauregui R."/>
            <person name="Poulter G.T.M."/>
            <person name="Salmond G.P.C."/>
            <person name="Fineran P.C."/>
        </authorList>
    </citation>
    <scope>NUCLEOTIDE SEQUENCE</scope>
    <source>
        <strain evidence="4">ATCC 39006</strain>
    </source>
</reference>